<organism evidence="2 3">
    <name type="scientific">Armillaria novae-zelandiae</name>
    <dbReference type="NCBI Taxonomy" id="153914"/>
    <lineage>
        <taxon>Eukaryota</taxon>
        <taxon>Fungi</taxon>
        <taxon>Dikarya</taxon>
        <taxon>Basidiomycota</taxon>
        <taxon>Agaricomycotina</taxon>
        <taxon>Agaricomycetes</taxon>
        <taxon>Agaricomycetidae</taxon>
        <taxon>Agaricales</taxon>
        <taxon>Marasmiineae</taxon>
        <taxon>Physalacriaceae</taxon>
        <taxon>Armillaria</taxon>
    </lineage>
</organism>
<gene>
    <name evidence="2" type="ORF">IW261DRAFT_1574637</name>
</gene>
<evidence type="ECO:0000313" key="3">
    <source>
        <dbReference type="Proteomes" id="UP001175227"/>
    </source>
</evidence>
<keyword evidence="3" id="KW-1185">Reference proteome</keyword>
<evidence type="ECO:0000256" key="1">
    <source>
        <dbReference type="SAM" id="MobiDB-lite"/>
    </source>
</evidence>
<dbReference type="AlphaFoldDB" id="A0AA39TY41"/>
<dbReference type="Proteomes" id="UP001175227">
    <property type="component" value="Unassembled WGS sequence"/>
</dbReference>
<protein>
    <submittedName>
        <fullName evidence="2">Uncharacterized protein</fullName>
    </submittedName>
</protein>
<name>A0AA39TY41_9AGAR</name>
<evidence type="ECO:0000313" key="2">
    <source>
        <dbReference type="EMBL" id="KAK0466484.1"/>
    </source>
</evidence>
<reference evidence="2" key="1">
    <citation type="submission" date="2023-06" db="EMBL/GenBank/DDBJ databases">
        <authorList>
            <consortium name="Lawrence Berkeley National Laboratory"/>
            <person name="Ahrendt S."/>
            <person name="Sahu N."/>
            <person name="Indic B."/>
            <person name="Wong-Bajracharya J."/>
            <person name="Merenyi Z."/>
            <person name="Ke H.-M."/>
            <person name="Monk M."/>
            <person name="Kocsube S."/>
            <person name="Drula E."/>
            <person name="Lipzen A."/>
            <person name="Balint B."/>
            <person name="Henrissat B."/>
            <person name="Andreopoulos B."/>
            <person name="Martin F.M."/>
            <person name="Harder C.B."/>
            <person name="Rigling D."/>
            <person name="Ford K.L."/>
            <person name="Foster G.D."/>
            <person name="Pangilinan J."/>
            <person name="Papanicolaou A."/>
            <person name="Barry K."/>
            <person name="LaButti K."/>
            <person name="Viragh M."/>
            <person name="Koriabine M."/>
            <person name="Yan M."/>
            <person name="Riley R."/>
            <person name="Champramary S."/>
            <person name="Plett K.L."/>
            <person name="Tsai I.J."/>
            <person name="Slot J."/>
            <person name="Sipos G."/>
            <person name="Plett J."/>
            <person name="Nagy L.G."/>
            <person name="Grigoriev I.V."/>
        </authorList>
    </citation>
    <scope>NUCLEOTIDE SEQUENCE</scope>
    <source>
        <strain evidence="2">ICMP 16352</strain>
    </source>
</reference>
<proteinExistence type="predicted"/>
<comment type="caution">
    <text evidence="2">The sequence shown here is derived from an EMBL/GenBank/DDBJ whole genome shotgun (WGS) entry which is preliminary data.</text>
</comment>
<accession>A0AA39TY41</accession>
<feature type="region of interest" description="Disordered" evidence="1">
    <location>
        <begin position="1"/>
        <end position="140"/>
    </location>
</feature>
<sequence>MSKLTGTASVPKVFAAKPLTAPGQKRHASTLEEEDGPADMHSSAEDGDGESESEDAPRLKLTGGKGKAVTKPSVYGGASSSLTRGLRSGALAVVLPSGPPKKAAKTQPGSVKEEPIPSINLLCKTPNTKPSSVSAGAPSLTEHPTVTIKNKKHLVLKAHTYEKEEPVPIKAEEHDAITQAVALPSYGCAQCSSSIQNQPCLFLGWGKRCNNCEAASKSLCTFLAEPVQHYFARKELAKCVEATPENVCTCIDRTSAALHVFESSANATANAAWLFRACFEELSKVCAHASSSEGQDALLGVVFEDRDFEDRVHAAISRLDLWVSFPLDIEREPSLPLDPRPSSPAAFMVIVQASSPSDSLVNGDEVQGELNELESSPIHPAQGESATAV</sequence>
<feature type="compositionally biased region" description="Acidic residues" evidence="1">
    <location>
        <begin position="45"/>
        <end position="54"/>
    </location>
</feature>
<dbReference type="EMBL" id="JAUEPR010000086">
    <property type="protein sequence ID" value="KAK0466484.1"/>
    <property type="molecule type" value="Genomic_DNA"/>
</dbReference>
<feature type="compositionally biased region" description="Polar residues" evidence="1">
    <location>
        <begin position="125"/>
        <end position="134"/>
    </location>
</feature>